<evidence type="ECO:0000256" key="1">
    <source>
        <dbReference type="SAM" id="MobiDB-lite"/>
    </source>
</evidence>
<dbReference type="Proteomes" id="UP000014480">
    <property type="component" value="Unassembled WGS sequence"/>
</dbReference>
<name>A0A484FLV1_COLOR</name>
<feature type="region of interest" description="Disordered" evidence="1">
    <location>
        <begin position="246"/>
        <end position="265"/>
    </location>
</feature>
<feature type="compositionally biased region" description="Basic and acidic residues" evidence="1">
    <location>
        <begin position="253"/>
        <end position="265"/>
    </location>
</feature>
<keyword evidence="3" id="KW-1185">Reference proteome</keyword>
<accession>A0A484FLV1</accession>
<reference evidence="3" key="2">
    <citation type="journal article" date="2019" name="Mol. Plant Microbe Interact.">
        <title>Genome sequence resources for four phytopathogenic fungi from the Colletotrichum orbiculare species complex.</title>
        <authorList>
            <person name="Gan P."/>
            <person name="Tsushima A."/>
            <person name="Narusaka M."/>
            <person name="Narusaka Y."/>
            <person name="Takano Y."/>
            <person name="Kubo Y."/>
            <person name="Shirasu K."/>
        </authorList>
    </citation>
    <scope>GENOME REANNOTATION</scope>
    <source>
        <strain evidence="3">104-T / ATCC 96160 / CBS 514.97 / LARS 414 / MAFF 240422</strain>
    </source>
</reference>
<sequence>MPLRPKPGGSGGLSREIDGRSSVVANVLTSHEPLADLLNRGGSLGTCGEQAKASSVARRTANTATTAVDESDLDPLASACHFDQGPCAASHRTIALSHRTRILLCDRQFNQQDTGSSIIQTSQAVARFTDANHTSIDKVDGWAPPSTLFWSSAAALEGLRQKKSQEAQSSYHVAPGYFIRGRHTAVEAMKETAHVALRVFRRNLGMAPHFGVQRFLPTAMGQDMLETSCRRPAALKRLETTAASGVGSQRLNDQVRADGKKGLVR</sequence>
<gene>
    <name evidence="2" type="ORF">Cob_v009201</name>
</gene>
<reference evidence="3" key="1">
    <citation type="journal article" date="2013" name="New Phytol.">
        <title>Comparative genomic and transcriptomic analyses reveal the hemibiotrophic stage shift of Colletotrichum fungi.</title>
        <authorList>
            <person name="Gan P."/>
            <person name="Ikeda K."/>
            <person name="Irieda H."/>
            <person name="Narusaka M."/>
            <person name="O'Connell R.J."/>
            <person name="Narusaka Y."/>
            <person name="Takano Y."/>
            <person name="Kubo Y."/>
            <person name="Shirasu K."/>
        </authorList>
    </citation>
    <scope>NUCLEOTIDE SEQUENCE [LARGE SCALE GENOMIC DNA]</scope>
    <source>
        <strain evidence="3">104-T / ATCC 96160 / CBS 514.97 / LARS 414 / MAFF 240422</strain>
    </source>
</reference>
<proteinExistence type="predicted"/>
<comment type="caution">
    <text evidence="2">The sequence shown here is derived from an EMBL/GenBank/DDBJ whole genome shotgun (WGS) entry which is preliminary data.</text>
</comment>
<dbReference type="EMBL" id="AMCV02000026">
    <property type="protein sequence ID" value="TDZ17917.1"/>
    <property type="molecule type" value="Genomic_DNA"/>
</dbReference>
<dbReference type="AlphaFoldDB" id="A0A484FLV1"/>
<protein>
    <submittedName>
        <fullName evidence="2">Uncharacterized protein</fullName>
    </submittedName>
</protein>
<evidence type="ECO:0000313" key="2">
    <source>
        <dbReference type="EMBL" id="TDZ17917.1"/>
    </source>
</evidence>
<evidence type="ECO:0000313" key="3">
    <source>
        <dbReference type="Proteomes" id="UP000014480"/>
    </source>
</evidence>
<organism evidence="2 3">
    <name type="scientific">Colletotrichum orbiculare (strain 104-T / ATCC 96160 / CBS 514.97 / LARS 414 / MAFF 240422)</name>
    <name type="common">Cucumber anthracnose fungus</name>
    <name type="synonym">Colletotrichum lagenarium</name>
    <dbReference type="NCBI Taxonomy" id="1213857"/>
    <lineage>
        <taxon>Eukaryota</taxon>
        <taxon>Fungi</taxon>
        <taxon>Dikarya</taxon>
        <taxon>Ascomycota</taxon>
        <taxon>Pezizomycotina</taxon>
        <taxon>Sordariomycetes</taxon>
        <taxon>Hypocreomycetidae</taxon>
        <taxon>Glomerellales</taxon>
        <taxon>Glomerellaceae</taxon>
        <taxon>Colletotrichum</taxon>
        <taxon>Colletotrichum orbiculare species complex</taxon>
    </lineage>
</organism>